<name>A0A9W9AJG9_9AGAR</name>
<comment type="caution">
    <text evidence="1">The sequence shown here is derived from an EMBL/GenBank/DDBJ whole genome shotgun (WGS) entry which is preliminary data.</text>
</comment>
<reference evidence="1" key="1">
    <citation type="submission" date="2022-08" db="EMBL/GenBank/DDBJ databases">
        <authorList>
            <consortium name="DOE Joint Genome Institute"/>
            <person name="Min B."/>
            <person name="Riley R."/>
            <person name="Sierra-Patev S."/>
            <person name="Naranjo-Ortiz M."/>
            <person name="Looney B."/>
            <person name="Konkel Z."/>
            <person name="Slot J.C."/>
            <person name="Sakamoto Y."/>
            <person name="Steenwyk J.L."/>
            <person name="Rokas A."/>
            <person name="Carro J."/>
            <person name="Camarero S."/>
            <person name="Ferreira P."/>
            <person name="Molpeceres G."/>
            <person name="Ruiz-Duenas F.J."/>
            <person name="Serrano A."/>
            <person name="Henrissat B."/>
            <person name="Drula E."/>
            <person name="Hughes K.W."/>
            <person name="Mata J.L."/>
            <person name="Ishikawa N.K."/>
            <person name="Vargas-Isla R."/>
            <person name="Ushijima S."/>
            <person name="Smith C.A."/>
            <person name="Ahrendt S."/>
            <person name="Andreopoulos W."/>
            <person name="He G."/>
            <person name="Labutti K."/>
            <person name="Lipzen A."/>
            <person name="Ng V."/>
            <person name="Sandor L."/>
            <person name="Barry K."/>
            <person name="Martinez A.T."/>
            <person name="Xiao Y."/>
            <person name="Gibbons J.G."/>
            <person name="Terashima K."/>
            <person name="Hibbett D.S."/>
            <person name="Grigoriev I.V."/>
        </authorList>
    </citation>
    <scope>NUCLEOTIDE SEQUENCE</scope>
    <source>
        <strain evidence="1">Sp2 HRB7682 ss15</strain>
    </source>
</reference>
<reference evidence="1" key="2">
    <citation type="journal article" date="2023" name="Proc. Natl. Acad. Sci. U.S.A.">
        <title>A global phylogenomic analysis of the shiitake genus Lentinula.</title>
        <authorList>
            <person name="Sierra-Patev S."/>
            <person name="Min B."/>
            <person name="Naranjo-Ortiz M."/>
            <person name="Looney B."/>
            <person name="Konkel Z."/>
            <person name="Slot J.C."/>
            <person name="Sakamoto Y."/>
            <person name="Steenwyk J.L."/>
            <person name="Rokas A."/>
            <person name="Carro J."/>
            <person name="Camarero S."/>
            <person name="Ferreira P."/>
            <person name="Molpeceres G."/>
            <person name="Ruiz-Duenas F.J."/>
            <person name="Serrano A."/>
            <person name="Henrissat B."/>
            <person name="Drula E."/>
            <person name="Hughes K.W."/>
            <person name="Mata J.L."/>
            <person name="Ishikawa N.K."/>
            <person name="Vargas-Isla R."/>
            <person name="Ushijima S."/>
            <person name="Smith C.A."/>
            <person name="Donoghue J."/>
            <person name="Ahrendt S."/>
            <person name="Andreopoulos W."/>
            <person name="He G."/>
            <person name="LaButti K."/>
            <person name="Lipzen A."/>
            <person name="Ng V."/>
            <person name="Riley R."/>
            <person name="Sandor L."/>
            <person name="Barry K."/>
            <person name="Martinez A.T."/>
            <person name="Xiao Y."/>
            <person name="Gibbons J.G."/>
            <person name="Terashima K."/>
            <person name="Grigoriev I.V."/>
            <person name="Hibbett D."/>
        </authorList>
    </citation>
    <scope>NUCLEOTIDE SEQUENCE</scope>
    <source>
        <strain evidence="1">Sp2 HRB7682 ss15</strain>
    </source>
</reference>
<dbReference type="EMBL" id="JANVFS010000012">
    <property type="protein sequence ID" value="KAJ4484247.1"/>
    <property type="molecule type" value="Genomic_DNA"/>
</dbReference>
<gene>
    <name evidence="1" type="ORF">C8J55DRAFT_488184</name>
</gene>
<protein>
    <submittedName>
        <fullName evidence="1">Uncharacterized protein</fullName>
    </submittedName>
</protein>
<evidence type="ECO:0000313" key="1">
    <source>
        <dbReference type="EMBL" id="KAJ4484247.1"/>
    </source>
</evidence>
<proteinExistence type="predicted"/>
<sequence>MDDEFLYGVLDKAAFGASHDIDHSVYELWHPKPNKNISEGRESGSSEESTGCNTRVEKAVILVYFGFPSTCKPSGAKGISGFMIRYSVCRSWREEAKSFDLETVDLRKDIRKLAELREHPHRIRYIRRIIGDPYRSFNHFVVPPMRVRALEFRADLLVDTPIPAKRTIEIIFAFQDIIEVFTFRDSIPMMYSSFRAILKSLGQCKQLRKLSLPPADRSGYSRQKHADDAYDAFRQMALDLPNIEDRPQLQFLQLVSASERDSPEVASTACTKGPQKSEYKWLEEPNCPFNLHALRVLVVGCPSAAQIVLPIVSHSLCKLELCQAFDPRSSWTQYEHFLASPIQLSSLKHLVLTFHIRPSKWLLDMIRAPVIETISFKWTTNTPHASYEEYFRRIDGQISRLDPTPLCGLAGNGT</sequence>
<organism evidence="1 2">
    <name type="scientific">Lentinula lateritia</name>
    <dbReference type="NCBI Taxonomy" id="40482"/>
    <lineage>
        <taxon>Eukaryota</taxon>
        <taxon>Fungi</taxon>
        <taxon>Dikarya</taxon>
        <taxon>Basidiomycota</taxon>
        <taxon>Agaricomycotina</taxon>
        <taxon>Agaricomycetes</taxon>
        <taxon>Agaricomycetidae</taxon>
        <taxon>Agaricales</taxon>
        <taxon>Marasmiineae</taxon>
        <taxon>Omphalotaceae</taxon>
        <taxon>Lentinula</taxon>
    </lineage>
</organism>
<dbReference type="AlphaFoldDB" id="A0A9W9AJG9"/>
<dbReference type="Proteomes" id="UP001150238">
    <property type="component" value="Unassembled WGS sequence"/>
</dbReference>
<evidence type="ECO:0000313" key="2">
    <source>
        <dbReference type="Proteomes" id="UP001150238"/>
    </source>
</evidence>
<accession>A0A9W9AJG9</accession>